<accession>R1FA46</accession>
<comment type="caution">
    <text evidence="2">The sequence shown here is derived from an EMBL/GenBank/DDBJ whole genome shotgun (WGS) entry which is preliminary data.</text>
</comment>
<evidence type="ECO:0000313" key="2">
    <source>
        <dbReference type="EMBL" id="EOD56522.1"/>
    </source>
</evidence>
<sequence length="149" mass="16784">MLLNREHFYVCWHCIFSTFFLPSCLNHMLYEQAVARRPGLLVDIEKPEPMLNYNILLNHIDAIFDQDIDAMPALSHPGYGLLKKMGVPDFLDNQPGNGLPKKVGVPDSSQAPPSSCYARPGPRATIRHPTNDLTTAYPERWMSQAFSQG</sequence>
<evidence type="ECO:0000313" key="3">
    <source>
        <dbReference type="Proteomes" id="UP000013526"/>
    </source>
</evidence>
<dbReference type="AlphaFoldDB" id="R1FA46"/>
<dbReference type="PATRIC" id="fig|1268236.3.peg.694"/>
<name>R1FA46_9GAMM</name>
<reference evidence="2 3" key="1">
    <citation type="journal article" date="2013" name="Genome Announc.">
        <title>Draft Genome Sequence of Aeromonas molluscorum Strain 848TT, Isolated from Bivalve Molluscs.</title>
        <authorList>
            <person name="Spataro N."/>
            <person name="Farfan M."/>
            <person name="Albarral V."/>
            <person name="Sanglas A."/>
            <person name="Loren J.G."/>
            <person name="Fuste M.C."/>
            <person name="Bosch E."/>
        </authorList>
    </citation>
    <scope>NUCLEOTIDE SEQUENCE [LARGE SCALE GENOMIC DNA]</scope>
    <source>
        <strain evidence="2 3">848</strain>
    </source>
</reference>
<dbReference type="Proteomes" id="UP000013526">
    <property type="component" value="Unassembled WGS sequence"/>
</dbReference>
<protein>
    <submittedName>
        <fullName evidence="2">Uncharacterized protein</fullName>
    </submittedName>
</protein>
<organism evidence="2 3">
    <name type="scientific">Aeromonas molluscorum 848</name>
    <dbReference type="NCBI Taxonomy" id="1268236"/>
    <lineage>
        <taxon>Bacteria</taxon>
        <taxon>Pseudomonadati</taxon>
        <taxon>Pseudomonadota</taxon>
        <taxon>Gammaproteobacteria</taxon>
        <taxon>Aeromonadales</taxon>
        <taxon>Aeromonadaceae</taxon>
        <taxon>Aeromonas</taxon>
    </lineage>
</organism>
<dbReference type="EMBL" id="AQGQ01000010">
    <property type="protein sequence ID" value="EOD56522.1"/>
    <property type="molecule type" value="Genomic_DNA"/>
</dbReference>
<dbReference type="RefSeq" id="WP_005893534.1">
    <property type="nucleotide sequence ID" value="NZ_AQGQ01000010.1"/>
</dbReference>
<keyword evidence="3" id="KW-1185">Reference proteome</keyword>
<proteinExistence type="predicted"/>
<feature type="region of interest" description="Disordered" evidence="1">
    <location>
        <begin position="93"/>
        <end position="139"/>
    </location>
</feature>
<evidence type="ECO:0000256" key="1">
    <source>
        <dbReference type="SAM" id="MobiDB-lite"/>
    </source>
</evidence>
<gene>
    <name evidence="2" type="ORF">G113_03444</name>
</gene>